<name>A0AAW1SF75_9CHLO</name>
<dbReference type="AlphaFoldDB" id="A0AAW1SF75"/>
<accession>A0AAW1SF75</accession>
<evidence type="ECO:0000256" key="1">
    <source>
        <dbReference type="SAM" id="Coils"/>
    </source>
</evidence>
<reference evidence="3 4" key="1">
    <citation type="journal article" date="2024" name="Nat. Commun.">
        <title>Phylogenomics reveals the evolutionary origins of lichenization in chlorophyte algae.</title>
        <authorList>
            <person name="Puginier C."/>
            <person name="Libourel C."/>
            <person name="Otte J."/>
            <person name="Skaloud P."/>
            <person name="Haon M."/>
            <person name="Grisel S."/>
            <person name="Petersen M."/>
            <person name="Berrin J.G."/>
            <person name="Delaux P.M."/>
            <person name="Dal Grande F."/>
            <person name="Keller J."/>
        </authorList>
    </citation>
    <scope>NUCLEOTIDE SEQUENCE [LARGE SCALE GENOMIC DNA]</scope>
    <source>
        <strain evidence="3 4">SAG 2145</strain>
    </source>
</reference>
<evidence type="ECO:0000256" key="2">
    <source>
        <dbReference type="SAM" id="MobiDB-lite"/>
    </source>
</evidence>
<comment type="caution">
    <text evidence="3">The sequence shown here is derived from an EMBL/GenBank/DDBJ whole genome shotgun (WGS) entry which is preliminary data.</text>
</comment>
<evidence type="ECO:0000313" key="3">
    <source>
        <dbReference type="EMBL" id="KAK9844898.1"/>
    </source>
</evidence>
<feature type="compositionally biased region" description="Basic residues" evidence="2">
    <location>
        <begin position="22"/>
        <end position="33"/>
    </location>
</feature>
<evidence type="ECO:0000313" key="4">
    <source>
        <dbReference type="Proteomes" id="UP001438707"/>
    </source>
</evidence>
<feature type="region of interest" description="Disordered" evidence="2">
    <location>
        <begin position="1"/>
        <end position="118"/>
    </location>
</feature>
<feature type="region of interest" description="Disordered" evidence="2">
    <location>
        <begin position="421"/>
        <end position="452"/>
    </location>
</feature>
<feature type="compositionally biased region" description="Low complexity" evidence="2">
    <location>
        <begin position="96"/>
        <end position="106"/>
    </location>
</feature>
<feature type="region of interest" description="Disordered" evidence="2">
    <location>
        <begin position="667"/>
        <end position="707"/>
    </location>
</feature>
<dbReference type="Proteomes" id="UP001438707">
    <property type="component" value="Unassembled WGS sequence"/>
</dbReference>
<feature type="region of interest" description="Disordered" evidence="2">
    <location>
        <begin position="348"/>
        <end position="369"/>
    </location>
</feature>
<organism evidence="3 4">
    <name type="scientific">Apatococcus lobatus</name>
    <dbReference type="NCBI Taxonomy" id="904363"/>
    <lineage>
        <taxon>Eukaryota</taxon>
        <taxon>Viridiplantae</taxon>
        <taxon>Chlorophyta</taxon>
        <taxon>core chlorophytes</taxon>
        <taxon>Trebouxiophyceae</taxon>
        <taxon>Chlorellales</taxon>
        <taxon>Chlorellaceae</taxon>
        <taxon>Apatococcus</taxon>
    </lineage>
</organism>
<gene>
    <name evidence="3" type="ORF">WJX74_008346</name>
</gene>
<feature type="compositionally biased region" description="Pro residues" evidence="2">
    <location>
        <begin position="679"/>
        <end position="692"/>
    </location>
</feature>
<proteinExistence type="predicted"/>
<feature type="compositionally biased region" description="Low complexity" evidence="2">
    <location>
        <begin position="421"/>
        <end position="431"/>
    </location>
</feature>
<sequence>MASTHNNFALLHAAQQAEAAAGKKKRRNNRKKGNAAPPLPPSGLEATLPEASAPRQESPFLVGGPPASGSFGQDFLGLNNQPDESGFRMAGRNGLRSASRSASTSSLPGANGDPGSSAQDFIEAALEQAVAASLTAEARRSLWRQWLSELEQASGGGGTSYPTRNGRQVDFQEALLSSQALEHMLEACIAQGIDEGHEADLQELLVAALELSEETGADLASALRMLCRLAATSADQSSHAQQLAQQTVVPVVSYLKQSKPQRMGSGRQQSLQDPIFLRLSDSVSESRSRYQRAQGARAQAQAAAEIVRHAGDKVDLLHSQQRPPPAHHLSVLQQQELLRRLDSLSMHAQDARKLQQQSAAHSRQAPSQAAQFQQLRNEEARLTREMQAVRENMEVLQAQLHSAAQQAQGVAQQLDLVRRQLSQQPQPASQARTANGSMAQMQKGASSQQLAAREAAEAQRLLAAVIQSAAQAQQGQTMEDEGDDDATAYLEALEQMLGCCVKQQNEALEKVAFQMERKLKAQRMAEEAQHLRDSASHTAAQKLAQNSHQAANEMLMGAMEMERAKQEAMADLLKRQPSLHAALPQARVAQHHQRIQELSAQAAQLHNAILAESTRQRPAERRAAAQASPQPAAAAEAGAAAAAAAIAASVQEAGAAPVFSGSDPVVQSHARAGMAPVGRMPPSPSRPLPQPHAPGVEGLQPEMKAMPPHNAGAAIVLENGNGILPGGLIAEPSLSSWNAAQAAAAAAAAHPRGGTSASTRTPRKPSGSRAPTTPAPWATVAANAAAEAANAPRNFLTNDADNINQTFED</sequence>
<feature type="compositionally biased region" description="Polar residues" evidence="2">
    <location>
        <begin position="432"/>
        <end position="444"/>
    </location>
</feature>
<feature type="region of interest" description="Disordered" evidence="2">
    <location>
        <begin position="745"/>
        <end position="776"/>
    </location>
</feature>
<protein>
    <submittedName>
        <fullName evidence="3">Uncharacterized protein</fullName>
    </submittedName>
</protein>
<keyword evidence="4" id="KW-1185">Reference proteome</keyword>
<feature type="compositionally biased region" description="Polar residues" evidence="2">
    <location>
        <begin position="354"/>
        <end position="369"/>
    </location>
</feature>
<keyword evidence="1" id="KW-0175">Coiled coil</keyword>
<dbReference type="EMBL" id="JALJOS010000001">
    <property type="protein sequence ID" value="KAK9844898.1"/>
    <property type="molecule type" value="Genomic_DNA"/>
</dbReference>
<feature type="coiled-coil region" evidence="1">
    <location>
        <begin position="372"/>
        <end position="413"/>
    </location>
</feature>